<dbReference type="RefSeq" id="WP_248910594.1">
    <property type="nucleotide sequence ID" value="NZ_CP109981.1"/>
</dbReference>
<feature type="transmembrane region" description="Helical" evidence="1">
    <location>
        <begin position="20"/>
        <end position="44"/>
    </location>
</feature>
<feature type="transmembrane region" description="Helical" evidence="1">
    <location>
        <begin position="64"/>
        <end position="88"/>
    </location>
</feature>
<organism evidence="2 3">
    <name type="scientific">Halocatena marina</name>
    <dbReference type="NCBI Taxonomy" id="2934937"/>
    <lineage>
        <taxon>Archaea</taxon>
        <taxon>Methanobacteriati</taxon>
        <taxon>Methanobacteriota</taxon>
        <taxon>Stenosarchaea group</taxon>
        <taxon>Halobacteria</taxon>
        <taxon>Halobacteriales</taxon>
        <taxon>Natronomonadaceae</taxon>
        <taxon>Halocatena</taxon>
    </lineage>
</organism>
<keyword evidence="1" id="KW-0812">Transmembrane</keyword>
<gene>
    <name evidence="2" type="ORF">ACFQL7_23870</name>
</gene>
<dbReference type="EMBL" id="JBHTAX010000005">
    <property type="protein sequence ID" value="MFC7192546.1"/>
    <property type="molecule type" value="Genomic_DNA"/>
</dbReference>
<sequence>MDGIRYYYYAVLSRSTIGHLSGVVLVLVVPIALGVVLDGIVTDLHQMGQFPWWVVQFGTSGETITIYAQMVAIVSVILVPLLIFALGYHYGKT</sequence>
<keyword evidence="1" id="KW-0472">Membrane</keyword>
<dbReference type="AlphaFoldDB" id="A0ABD5YTC8"/>
<reference evidence="2 3" key="1">
    <citation type="journal article" date="2019" name="Int. J. Syst. Evol. Microbiol.">
        <title>The Global Catalogue of Microorganisms (GCM) 10K type strain sequencing project: providing services to taxonomists for standard genome sequencing and annotation.</title>
        <authorList>
            <consortium name="The Broad Institute Genomics Platform"/>
            <consortium name="The Broad Institute Genome Sequencing Center for Infectious Disease"/>
            <person name="Wu L."/>
            <person name="Ma J."/>
        </authorList>
    </citation>
    <scope>NUCLEOTIDE SEQUENCE [LARGE SCALE GENOMIC DNA]</scope>
    <source>
        <strain evidence="2 3">RDMS1</strain>
    </source>
</reference>
<comment type="caution">
    <text evidence="2">The sequence shown here is derived from an EMBL/GenBank/DDBJ whole genome shotgun (WGS) entry which is preliminary data.</text>
</comment>
<protein>
    <submittedName>
        <fullName evidence="2">Uncharacterized protein</fullName>
    </submittedName>
</protein>
<evidence type="ECO:0000256" key="1">
    <source>
        <dbReference type="SAM" id="Phobius"/>
    </source>
</evidence>
<evidence type="ECO:0000313" key="3">
    <source>
        <dbReference type="Proteomes" id="UP001596417"/>
    </source>
</evidence>
<keyword evidence="1" id="KW-1133">Transmembrane helix</keyword>
<name>A0ABD5YTC8_9EURY</name>
<evidence type="ECO:0000313" key="2">
    <source>
        <dbReference type="EMBL" id="MFC7192546.1"/>
    </source>
</evidence>
<dbReference type="Proteomes" id="UP001596417">
    <property type="component" value="Unassembled WGS sequence"/>
</dbReference>
<dbReference type="GeneID" id="76202236"/>
<proteinExistence type="predicted"/>
<keyword evidence="3" id="KW-1185">Reference proteome</keyword>
<accession>A0ABD5YTC8</accession>